<evidence type="ECO:0000313" key="3">
    <source>
        <dbReference type="EMBL" id="EYC02111.1"/>
    </source>
</evidence>
<dbReference type="InterPro" id="IPR000477">
    <property type="entry name" value="RT_dom"/>
</dbReference>
<dbReference type="OrthoDB" id="5831968at2759"/>
<dbReference type="InterPro" id="IPR043128">
    <property type="entry name" value="Rev_trsase/Diguanyl_cyclase"/>
</dbReference>
<dbReference type="InterPro" id="IPR005135">
    <property type="entry name" value="Endo/exonuclease/phosphatase"/>
</dbReference>
<dbReference type="Proteomes" id="UP000024635">
    <property type="component" value="Unassembled WGS sequence"/>
</dbReference>
<dbReference type="CDD" id="cd01650">
    <property type="entry name" value="RT_nLTR_like"/>
    <property type="match status" value="1"/>
</dbReference>
<evidence type="ECO:0000256" key="1">
    <source>
        <dbReference type="SAM" id="Coils"/>
    </source>
</evidence>
<dbReference type="CDD" id="cd09076">
    <property type="entry name" value="L1-EN"/>
    <property type="match status" value="1"/>
</dbReference>
<dbReference type="GO" id="GO:0003824">
    <property type="term" value="F:catalytic activity"/>
    <property type="evidence" value="ECO:0007669"/>
    <property type="project" value="InterPro"/>
</dbReference>
<dbReference type="STRING" id="53326.A0A016THC6"/>
<dbReference type="InterPro" id="IPR043502">
    <property type="entry name" value="DNA/RNA_pol_sf"/>
</dbReference>
<dbReference type="PANTHER" id="PTHR47027">
    <property type="entry name" value="REVERSE TRANSCRIPTASE DOMAIN-CONTAINING PROTEIN"/>
    <property type="match status" value="1"/>
</dbReference>
<feature type="coiled-coil region" evidence="1">
    <location>
        <begin position="258"/>
        <end position="285"/>
    </location>
</feature>
<dbReference type="EMBL" id="JARK01001438">
    <property type="protein sequence ID" value="EYC02111.1"/>
    <property type="molecule type" value="Genomic_DNA"/>
</dbReference>
<keyword evidence="1" id="KW-0175">Coiled coil</keyword>
<comment type="caution">
    <text evidence="3">The sequence shown here is derived from an EMBL/GenBank/DDBJ whole genome shotgun (WGS) entry which is preliminary data.</text>
</comment>
<protein>
    <recommendedName>
        <fullName evidence="2">Reverse transcriptase domain-containing protein</fullName>
    </recommendedName>
</protein>
<dbReference type="PANTHER" id="PTHR47027:SF20">
    <property type="entry name" value="REVERSE TRANSCRIPTASE-LIKE PROTEIN WITH RNA-DIRECTED DNA POLYMERASE DOMAIN"/>
    <property type="match status" value="1"/>
</dbReference>
<evidence type="ECO:0000313" key="4">
    <source>
        <dbReference type="Proteomes" id="UP000024635"/>
    </source>
</evidence>
<accession>A0A016THC6</accession>
<name>A0A016THC6_9BILA</name>
<dbReference type="SUPFAM" id="SSF56219">
    <property type="entry name" value="DNase I-like"/>
    <property type="match status" value="1"/>
</dbReference>
<sequence>MESGELVIMGQKIDGKNIGGVGFLIHPRVQPSIHSHEILSPRIAVLRLRTTKNATITIVNCYAPNSVASEEDKDNFYTELEATVKKEKSYYKYICGDFNALVGNGNDGNWRLGRHGSEARNDNGLRLLDLMSSCNLFHGNSIFEKPQHRRWTWESPNGQTHSELDHVLTNRRWSLMDTTVLPSFDSGSDHRLLRAKIRLNDRIFKRDRHRGPPVRSPEYDEQELQKAMDMYPWRKIEDPTADYDELAKGLAFCAKAAMTNHKQREERLNEKAKQLLRRRGEVRRDPAATHFEKVVINKACRIAMKESLREHRKSKLLSTAVQRKSLKRCRRELTDYSAVTTCLKDKDGTPKTARTEIERIVTEFYTNLYRSTTDVPRRPSPTEEKPPNILVSEVRNAIQSLKKGTAPGPDGITADLLRVGGYTLHKLLADHFTSYLEAGVIPKQWKCSRTVLIFKKGDKEEIENYRPIALLSIPYKLFTKIILNRLEGTLDAYQPIEQAGFRKGFCCMDHIHTIIQLIERCREYTMPLILTFVDYRKAFDSVETNAVLNALIHAGVDPAYVNILEQCNIGTTTTIQLFDKKLHIPIEKGVRQGDTISPKLFTSALQYAMSRLDWDDKGLTIDGKKLSNLRFADDIVLISDNTPEMNQLLNELNEAGKAIGLEMNMKKTQMMANQWCDDGEVQLDGITLKKVDSYVYLGREVNMTNELKGEIGRRRKAAWAAMDTIRETTSQIKDRNLRAHLFDSTVLPALCYATETWTDNKNISISMRTIHRALERCLLGTNRWKQWKSGLTSEDLRKESKIKDPIQHMASAKHRWAGHVLRRTDDRWSTRTTLWTPLNVKRPLGRPFTRWSDTFSRSFRQKERNWMRAARDRRVWSECGPH</sequence>
<dbReference type="AlphaFoldDB" id="A0A016THC6"/>
<proteinExistence type="predicted"/>
<reference evidence="4" key="1">
    <citation type="journal article" date="2015" name="Nat. Genet.">
        <title>The genome and transcriptome of the zoonotic hookworm Ancylostoma ceylanicum identify infection-specific gene families.</title>
        <authorList>
            <person name="Schwarz E.M."/>
            <person name="Hu Y."/>
            <person name="Antoshechkin I."/>
            <person name="Miller M.M."/>
            <person name="Sternberg P.W."/>
            <person name="Aroian R.V."/>
        </authorList>
    </citation>
    <scope>NUCLEOTIDE SEQUENCE</scope>
    <source>
        <strain evidence="4">HY135</strain>
    </source>
</reference>
<dbReference type="InterPro" id="IPR036691">
    <property type="entry name" value="Endo/exonu/phosph_ase_sf"/>
</dbReference>
<dbReference type="Pfam" id="PF00078">
    <property type="entry name" value="RVT_1"/>
    <property type="match status" value="1"/>
</dbReference>
<evidence type="ECO:0000259" key="2">
    <source>
        <dbReference type="PROSITE" id="PS50878"/>
    </source>
</evidence>
<dbReference type="PROSITE" id="PS50878">
    <property type="entry name" value="RT_POL"/>
    <property type="match status" value="1"/>
</dbReference>
<dbReference type="SUPFAM" id="SSF56672">
    <property type="entry name" value="DNA/RNA polymerases"/>
    <property type="match status" value="1"/>
</dbReference>
<organism evidence="3 4">
    <name type="scientific">Ancylostoma ceylanicum</name>
    <dbReference type="NCBI Taxonomy" id="53326"/>
    <lineage>
        <taxon>Eukaryota</taxon>
        <taxon>Metazoa</taxon>
        <taxon>Ecdysozoa</taxon>
        <taxon>Nematoda</taxon>
        <taxon>Chromadorea</taxon>
        <taxon>Rhabditida</taxon>
        <taxon>Rhabditina</taxon>
        <taxon>Rhabditomorpha</taxon>
        <taxon>Strongyloidea</taxon>
        <taxon>Ancylostomatidae</taxon>
        <taxon>Ancylostomatinae</taxon>
        <taxon>Ancylostoma</taxon>
    </lineage>
</organism>
<gene>
    <name evidence="3" type="primary">Acey_s0102.g3493</name>
    <name evidence="3" type="ORF">Y032_0102g3493</name>
</gene>
<dbReference type="Pfam" id="PF14529">
    <property type="entry name" value="Exo_endo_phos_2"/>
    <property type="match status" value="1"/>
</dbReference>
<keyword evidence="4" id="KW-1185">Reference proteome</keyword>
<dbReference type="Gene3D" id="3.60.10.10">
    <property type="entry name" value="Endonuclease/exonuclease/phosphatase"/>
    <property type="match status" value="1"/>
</dbReference>
<dbReference type="Gene3D" id="3.30.70.270">
    <property type="match status" value="1"/>
</dbReference>
<feature type="domain" description="Reverse transcriptase" evidence="2">
    <location>
        <begin position="434"/>
        <end position="688"/>
    </location>
</feature>